<dbReference type="SUPFAM" id="SSF52172">
    <property type="entry name" value="CheY-like"/>
    <property type="match status" value="1"/>
</dbReference>
<dbReference type="Pfam" id="PF02518">
    <property type="entry name" value="HATPase_c"/>
    <property type="match status" value="1"/>
</dbReference>
<dbReference type="FunFam" id="1.10.287.130:FF:000023">
    <property type="entry name" value="Sensor histidine kinase/response regulator, putative"/>
    <property type="match status" value="1"/>
</dbReference>
<feature type="region of interest" description="Disordered" evidence="7">
    <location>
        <begin position="347"/>
        <end position="396"/>
    </location>
</feature>
<dbReference type="EMBL" id="CP069035">
    <property type="protein sequence ID" value="QRD02187.1"/>
    <property type="molecule type" value="Genomic_DNA"/>
</dbReference>
<dbReference type="PROSITE" id="PS50110">
    <property type="entry name" value="RESPONSE_REGULATORY"/>
    <property type="match status" value="1"/>
</dbReference>
<dbReference type="InterPro" id="IPR004358">
    <property type="entry name" value="Sig_transdc_His_kin-like_C"/>
</dbReference>
<evidence type="ECO:0000313" key="10">
    <source>
        <dbReference type="EMBL" id="QRD02187.1"/>
    </source>
</evidence>
<keyword evidence="3 6" id="KW-0597">Phosphoprotein</keyword>
<protein>
    <recommendedName>
        <fullName evidence="2">histidine kinase</fullName>
        <ecNumber evidence="2">2.7.13.3</ecNumber>
    </recommendedName>
</protein>
<dbReference type="CDD" id="cd00082">
    <property type="entry name" value="HisKA"/>
    <property type="match status" value="1"/>
</dbReference>
<dbReference type="Gene3D" id="1.10.287.130">
    <property type="match status" value="1"/>
</dbReference>
<dbReference type="InterPro" id="IPR001789">
    <property type="entry name" value="Sig_transdc_resp-reg_receiver"/>
</dbReference>
<keyword evidence="4" id="KW-0808">Transferase</keyword>
<sequence>MVSHAHGRRKPISSEKRERDVYLLYGAALRNIPHLDDLGPDPETCSLPGHYVPRLSQDSSLSALAQLATIRLGAGRAMISLIDEQRQYILAEATPNMSIHPRTPSDTSNPLWLGSVSIPRTWGLCERVLAIDLEAFRLNELPTLVVRDLTQSGEHANRTYVKETELKFYAGAPLLSPTGAIVGSLCILDDTPRPGGLSEQHRHSLWDVAQSVMDYLHTYTIRDQLSRGERFTRGLISFSEGAENLKPFKNAREGDLENPEKHGTLSRAFNTPFDEKSNPMEFKQITPPPAPKTPRSKEFQQRSIKKLQESALPLDAGSMFSRAANVMMASSDLDGVVILDASIAANKSRQRRLRTQVGTGTGTGTGTEDTGDSNHTATSSSDGSGRSRTENVEGSSSRYAQVLGSATEISNSEEAAFGSLLEADLSRMLQDFPNGKIITFGMDGLALSSTEDSGTSSGGSEKTSTDRSPKSRNAGGRAGKSSRAMQAMLTGARSVAFIPFWDYERSRWFAGCLCWTIRPKRLLSASVDLPYFKVFSHSVMRELSRLDALALNQSKTTFVASISHELRSPLHGILGTLEFIKDTPLDSFQVSMVNSLNACGNTLLDTINHVMDYAKIGEASKNVSSRRVKSTHTVRLSSKPIKSRRSRAEAFDFGIATEEVIEAVFSGSTYVPVARSLMDAPSSPSGSDSEQTINRKICYVVLDVAPSEDWTYCFPVGSWRRIVMNIFGNAIKYTHSGHIIVSLRASDWSKATGAPTTITLCVTDSGIGMSSKFLADKAFQPFSQEDSFASGTGLGLSIVRQIIETNGGKIEVNSEPSIGTKITVKLAVSRPETSPEAGLRETPSQRSRFLSYLSRLRGRSICILQKHLEYPANDPAMSKIVEGLARFTNVLANTLEKHLKMNVVRTTEWTGHGSDIVIVPELSFDYLTSIRRSRSNGDKAPVTIFVAMDALEAATLRSDWRVRSKESVVEIMTQPCGPYKAAYILNQCLDRLDHPEENLQHESSGSELTHVSWADSRELKSPGPKSDQAQSPDPPATRLKDYATTLHATSSTNDDHDTPNLAPEALDAPKVLIVDDNAINRNLLAAFMKRRNYSYQEAENGLDALEAYKNIATKFETILMDMSMPIMDGMTSTQAIREYEKANNLPKCRIVALTGLASASARLEALSSGVDHFMTKPMNFRALETLLKRGSERTRKHSESKTALRSAREETAHDAEDARQMKQHDHDALLEAATSEHSTVTEPNPQSSMEKKES</sequence>
<feature type="compositionally biased region" description="Polar residues" evidence="7">
    <location>
        <begin position="1235"/>
        <end position="1248"/>
    </location>
</feature>
<proteinExistence type="predicted"/>
<dbReference type="CDD" id="cd17546">
    <property type="entry name" value="REC_hyHK_CKI1_RcsC-like"/>
    <property type="match status" value="1"/>
</dbReference>
<dbReference type="Proteomes" id="UP000663193">
    <property type="component" value="Chromosome 13"/>
</dbReference>
<dbReference type="SMART" id="SM00388">
    <property type="entry name" value="HisKA"/>
    <property type="match status" value="1"/>
</dbReference>
<evidence type="ECO:0000256" key="7">
    <source>
        <dbReference type="SAM" id="MobiDB-lite"/>
    </source>
</evidence>
<evidence type="ECO:0000256" key="3">
    <source>
        <dbReference type="ARBA" id="ARBA00022553"/>
    </source>
</evidence>
<feature type="modified residue" description="4-aspartylphosphate" evidence="6">
    <location>
        <position position="1121"/>
    </location>
</feature>
<keyword evidence="5" id="KW-0418">Kinase</keyword>
<evidence type="ECO:0000256" key="4">
    <source>
        <dbReference type="ARBA" id="ARBA00022679"/>
    </source>
</evidence>
<dbReference type="EC" id="2.7.13.3" evidence="2"/>
<feature type="region of interest" description="Disordered" evidence="7">
    <location>
        <begin position="1016"/>
        <end position="1038"/>
    </location>
</feature>
<dbReference type="PANTHER" id="PTHR43047">
    <property type="entry name" value="TWO-COMPONENT HISTIDINE PROTEIN KINASE"/>
    <property type="match status" value="1"/>
</dbReference>
<feature type="region of interest" description="Disordered" evidence="7">
    <location>
        <begin position="1190"/>
        <end position="1254"/>
    </location>
</feature>
<dbReference type="AlphaFoldDB" id="A0A7U2FBH9"/>
<dbReference type="SUPFAM" id="SSF47384">
    <property type="entry name" value="Homodimeric domain of signal transducing histidine kinase"/>
    <property type="match status" value="1"/>
</dbReference>
<keyword evidence="11" id="KW-1185">Reference proteome</keyword>
<dbReference type="InterPro" id="IPR036097">
    <property type="entry name" value="HisK_dim/P_sf"/>
</dbReference>
<evidence type="ECO:0000256" key="5">
    <source>
        <dbReference type="ARBA" id="ARBA00022777"/>
    </source>
</evidence>
<dbReference type="SUPFAM" id="SSF55781">
    <property type="entry name" value="GAF domain-like"/>
    <property type="match status" value="1"/>
</dbReference>
<name>A0A7U2FBH9_PHANO</name>
<comment type="catalytic activity">
    <reaction evidence="1">
        <text>ATP + protein L-histidine = ADP + protein N-phospho-L-histidine.</text>
        <dbReference type="EC" id="2.7.13.3"/>
    </reaction>
</comment>
<feature type="compositionally biased region" description="Basic and acidic residues" evidence="7">
    <location>
        <begin position="250"/>
        <end position="263"/>
    </location>
</feature>
<dbReference type="GO" id="GO:0000155">
    <property type="term" value="F:phosphorelay sensor kinase activity"/>
    <property type="evidence" value="ECO:0007669"/>
    <property type="project" value="InterPro"/>
</dbReference>
<evidence type="ECO:0000256" key="1">
    <source>
        <dbReference type="ARBA" id="ARBA00000085"/>
    </source>
</evidence>
<feature type="domain" description="Response regulatory" evidence="9">
    <location>
        <begin position="1070"/>
        <end position="1191"/>
    </location>
</feature>
<evidence type="ECO:0000259" key="8">
    <source>
        <dbReference type="PROSITE" id="PS50109"/>
    </source>
</evidence>
<evidence type="ECO:0000313" key="11">
    <source>
        <dbReference type="Proteomes" id="UP000663193"/>
    </source>
</evidence>
<dbReference type="InterPro" id="IPR036890">
    <property type="entry name" value="HATPase_C_sf"/>
</dbReference>
<dbReference type="OrthoDB" id="303614at2759"/>
<dbReference type="Gene3D" id="3.30.450.40">
    <property type="match status" value="1"/>
</dbReference>
<dbReference type="InterPro" id="IPR029016">
    <property type="entry name" value="GAF-like_dom_sf"/>
</dbReference>
<dbReference type="SUPFAM" id="SSF55874">
    <property type="entry name" value="ATPase domain of HSP90 chaperone/DNA topoisomerase II/histidine kinase"/>
    <property type="match status" value="1"/>
</dbReference>
<evidence type="ECO:0000259" key="9">
    <source>
        <dbReference type="PROSITE" id="PS50110"/>
    </source>
</evidence>
<evidence type="ECO:0000256" key="6">
    <source>
        <dbReference type="PROSITE-ProRule" id="PRU00169"/>
    </source>
</evidence>
<gene>
    <name evidence="10" type="ORF">JI435_051600</name>
</gene>
<dbReference type="InterPro" id="IPR003594">
    <property type="entry name" value="HATPase_dom"/>
</dbReference>
<feature type="domain" description="Histidine kinase" evidence="8">
    <location>
        <begin position="561"/>
        <end position="830"/>
    </location>
</feature>
<feature type="region of interest" description="Disordered" evidence="7">
    <location>
        <begin position="449"/>
        <end position="482"/>
    </location>
</feature>
<dbReference type="InterPro" id="IPR005467">
    <property type="entry name" value="His_kinase_dom"/>
</dbReference>
<dbReference type="InterPro" id="IPR003661">
    <property type="entry name" value="HisK_dim/P_dom"/>
</dbReference>
<dbReference type="InterPro" id="IPR011006">
    <property type="entry name" value="CheY-like_superfamily"/>
</dbReference>
<dbReference type="Pfam" id="PF00072">
    <property type="entry name" value="Response_reg"/>
    <property type="match status" value="1"/>
</dbReference>
<evidence type="ECO:0000256" key="2">
    <source>
        <dbReference type="ARBA" id="ARBA00012438"/>
    </source>
</evidence>
<dbReference type="PROSITE" id="PS50109">
    <property type="entry name" value="HIS_KIN"/>
    <property type="match status" value="1"/>
</dbReference>
<dbReference type="PANTHER" id="PTHR43047:SF72">
    <property type="entry name" value="OSMOSENSING HISTIDINE PROTEIN KINASE SLN1"/>
    <property type="match status" value="1"/>
</dbReference>
<dbReference type="Gene3D" id="3.30.565.10">
    <property type="entry name" value="Histidine kinase-like ATPase, C-terminal domain"/>
    <property type="match status" value="1"/>
</dbReference>
<dbReference type="SMART" id="SM00448">
    <property type="entry name" value="REC"/>
    <property type="match status" value="1"/>
</dbReference>
<dbReference type="PRINTS" id="PR00344">
    <property type="entry name" value="BCTRLSENSOR"/>
</dbReference>
<accession>A0A7U2FBH9</accession>
<dbReference type="SMART" id="SM00387">
    <property type="entry name" value="HATPase_c"/>
    <property type="match status" value="1"/>
</dbReference>
<dbReference type="Pfam" id="PF00512">
    <property type="entry name" value="HisKA"/>
    <property type="match status" value="1"/>
</dbReference>
<reference evidence="11" key="1">
    <citation type="journal article" date="2021" name="BMC Genomics">
        <title>Chromosome-level genome assembly and manually-curated proteome of model necrotroph Parastagonospora nodorum Sn15 reveals a genome-wide trove of candidate effector homologs, and redundancy of virulence-related functions within an accessory chromosome.</title>
        <authorList>
            <person name="Bertazzoni S."/>
            <person name="Jones D.A.B."/>
            <person name="Phan H.T."/>
            <person name="Tan K.-C."/>
            <person name="Hane J.K."/>
        </authorList>
    </citation>
    <scope>NUCLEOTIDE SEQUENCE [LARGE SCALE GENOMIC DNA]</scope>
    <source>
        <strain evidence="11">SN15 / ATCC MYA-4574 / FGSC 10173)</strain>
    </source>
</reference>
<feature type="compositionally biased region" description="Basic and acidic residues" evidence="7">
    <location>
        <begin position="1190"/>
        <end position="1229"/>
    </location>
</feature>
<dbReference type="Gene3D" id="3.40.50.2300">
    <property type="match status" value="1"/>
</dbReference>
<feature type="region of interest" description="Disordered" evidence="7">
    <location>
        <begin position="250"/>
        <end position="303"/>
    </location>
</feature>
<organism evidence="10 11">
    <name type="scientific">Phaeosphaeria nodorum (strain SN15 / ATCC MYA-4574 / FGSC 10173)</name>
    <name type="common">Glume blotch fungus</name>
    <name type="synonym">Parastagonospora nodorum</name>
    <dbReference type="NCBI Taxonomy" id="321614"/>
    <lineage>
        <taxon>Eukaryota</taxon>
        <taxon>Fungi</taxon>
        <taxon>Dikarya</taxon>
        <taxon>Ascomycota</taxon>
        <taxon>Pezizomycotina</taxon>
        <taxon>Dothideomycetes</taxon>
        <taxon>Pleosporomycetidae</taxon>
        <taxon>Pleosporales</taxon>
        <taxon>Pleosporineae</taxon>
        <taxon>Phaeosphaeriaceae</taxon>
        <taxon>Parastagonospora</taxon>
    </lineage>
</organism>
<dbReference type="VEuPathDB" id="FungiDB:JI435_051600"/>
<feature type="compositionally biased region" description="Low complexity" evidence="7">
    <location>
        <begin position="449"/>
        <end position="462"/>
    </location>
</feature>